<feature type="region of interest" description="Disordered" evidence="1">
    <location>
        <begin position="346"/>
        <end position="433"/>
    </location>
</feature>
<feature type="compositionally biased region" description="Basic and acidic residues" evidence="1">
    <location>
        <begin position="965"/>
        <end position="986"/>
    </location>
</feature>
<reference evidence="2" key="1">
    <citation type="submission" date="2020-10" db="EMBL/GenBank/DDBJ databases">
        <title>Genome Sequence of Monilinia vaccinii-corymbosi Sheds Light on Mummy Berry Disease Infection of Blueberry and Mating Type.</title>
        <authorList>
            <person name="Yow A.G."/>
            <person name="Zhang Y."/>
            <person name="Bansal K."/>
            <person name="Eacker S.M."/>
            <person name="Sullivan S."/>
            <person name="Liachko I."/>
            <person name="Cubeta M.A."/>
            <person name="Rollins J.A."/>
            <person name="Ashrafi H."/>
        </authorList>
    </citation>
    <scope>NUCLEOTIDE SEQUENCE</scope>
    <source>
        <strain evidence="2">RL-1</strain>
    </source>
</reference>
<feature type="compositionally biased region" description="Basic and acidic residues" evidence="1">
    <location>
        <begin position="73"/>
        <end position="82"/>
    </location>
</feature>
<feature type="region of interest" description="Disordered" evidence="1">
    <location>
        <begin position="515"/>
        <end position="591"/>
    </location>
</feature>
<dbReference type="Proteomes" id="UP000672032">
    <property type="component" value="Chromosome 2"/>
</dbReference>
<name>A0A8A3P570_9HELO</name>
<feature type="compositionally biased region" description="Polar residues" evidence="1">
    <location>
        <begin position="118"/>
        <end position="133"/>
    </location>
</feature>
<protein>
    <submittedName>
        <fullName evidence="2">Uncharacterized protein</fullName>
    </submittedName>
</protein>
<feature type="region of interest" description="Disordered" evidence="1">
    <location>
        <begin position="779"/>
        <end position="809"/>
    </location>
</feature>
<feature type="compositionally biased region" description="Low complexity" evidence="1">
    <location>
        <begin position="84"/>
        <end position="95"/>
    </location>
</feature>
<feature type="compositionally biased region" description="Polar residues" evidence="1">
    <location>
        <begin position="800"/>
        <end position="809"/>
    </location>
</feature>
<accession>A0A8A3P570</accession>
<feature type="compositionally biased region" description="Polar residues" evidence="1">
    <location>
        <begin position="879"/>
        <end position="888"/>
    </location>
</feature>
<feature type="region of interest" description="Disordered" evidence="1">
    <location>
        <begin position="852"/>
        <end position="895"/>
    </location>
</feature>
<feature type="compositionally biased region" description="Polar residues" evidence="1">
    <location>
        <begin position="222"/>
        <end position="234"/>
    </location>
</feature>
<dbReference type="OrthoDB" id="3524371at2759"/>
<keyword evidence="3" id="KW-1185">Reference proteome</keyword>
<evidence type="ECO:0000313" key="3">
    <source>
        <dbReference type="Proteomes" id="UP000672032"/>
    </source>
</evidence>
<feature type="compositionally biased region" description="Basic and acidic residues" evidence="1">
    <location>
        <begin position="472"/>
        <end position="493"/>
    </location>
</feature>
<feature type="region of interest" description="Disordered" evidence="1">
    <location>
        <begin position="221"/>
        <end position="272"/>
    </location>
</feature>
<feature type="compositionally biased region" description="Low complexity" evidence="1">
    <location>
        <begin position="257"/>
        <end position="269"/>
    </location>
</feature>
<organism evidence="2 3">
    <name type="scientific">Monilinia vaccinii-corymbosi</name>
    <dbReference type="NCBI Taxonomy" id="61207"/>
    <lineage>
        <taxon>Eukaryota</taxon>
        <taxon>Fungi</taxon>
        <taxon>Dikarya</taxon>
        <taxon>Ascomycota</taxon>
        <taxon>Pezizomycotina</taxon>
        <taxon>Leotiomycetes</taxon>
        <taxon>Helotiales</taxon>
        <taxon>Sclerotiniaceae</taxon>
        <taxon>Monilinia</taxon>
    </lineage>
</organism>
<sequence>MSYYPWRPTAARNIYADSAASTSSLPGDYPSNNLPIAVGTVASRVLFLQKLAGNQKNKSAPKTPLRFPPTRPTRREKSDKSPQRSRSPPQVQPPSNRRRENSRSSFGRRPANIFGTPASRNSQPNEQLQTGTRHSFLGLQTPRSNHDEGHARAVYNGTPRTDGYIEAQLGGLPGMVRADAHASSWAPVTETLKTSSRNLDRKIASHRLHVGRGVQRVEDRLFSTQSPSNPQISKQRTRIPSPHRQKRKARQDERSNSKTSTATTSTLRRQSVRDLFDTHGIEIPPGLASSEMVRAAVNSSQRHRICHLCMWIHDKNENICWKCGHRLCEACDRLSPSFKGGEASFGYEEGLSGHQPKPSKSGPYTTTPRPAKRQIIKQSMMKPMKITLQTNKKDDTRKETLDPKDPKDPFPPFYSKESPPQHSNERGLNLASQGPLSLCPGIYVPSNPQEAKFKPEDASKAHLLHLVTESFRQHISKDHRSSTRSPPSDDPRSDSCQPIDYRSFVCRHPTSPSLAQSDDFLAMDGGYTGENGNNENIYHSRSHPESSQTSQPPTRLYGLLNGFRHRTQPSHDPDRRHIPRTSTRSYKFATGLTHQKTYPSYKIDQADCTKTQQLSENPHHLLSKPTYQPVQPNYGSDHTENPQPLDNFNPFTKKTTTEEVQSRYGSDYVACHGYPRTGHWDCNRSPVSSGILGDCQHCLDDCECSACRSTVHSVRCCTNEVHKPMMHHHHSPTKISLHASYGSSTGKLSSERKPYVLSHSQTYDRSTLHKYDCISEWLGSPDEAPPQRADTPKMTPTKAVHTSKNSSPEAATNFTDLSAIPQAPPPCVQSLKPTTPKGVAPLMKKALDKASQDGGKVRASLNGASSSDGVKGQSLVPARSSSRISTPASPGYLASNPWREKEMINFPQRHDDWKTITKSPLTQQVSRRSTDCRTSDICGQSDWAEQRHENKNSTSDSRNGLTKPTELEQVRKMIDRWEDGRAESGRGRGRGRGQNTITSTASEMATPVSGGYFDAKMRWCSSGSMRGIGGSGGVVGMGSIEEEEGEGEGEVESTVDDDGGERHDCIWRKRATDLGEREKDDGSRDERERGVEGIGGVQGVTIVLHMDRGEDIVLRMNSGGKLSWEGLERLLRGV</sequence>
<evidence type="ECO:0000313" key="2">
    <source>
        <dbReference type="EMBL" id="QSZ30536.1"/>
    </source>
</evidence>
<feature type="compositionally biased region" description="Polar residues" evidence="1">
    <location>
        <begin position="916"/>
        <end position="927"/>
    </location>
</feature>
<feature type="compositionally biased region" description="Acidic residues" evidence="1">
    <location>
        <begin position="1041"/>
        <end position="1059"/>
    </location>
</feature>
<evidence type="ECO:0000256" key="1">
    <source>
        <dbReference type="SAM" id="MobiDB-lite"/>
    </source>
</evidence>
<feature type="compositionally biased region" description="Basic residues" evidence="1">
    <location>
        <begin position="235"/>
        <end position="249"/>
    </location>
</feature>
<proteinExistence type="predicted"/>
<feature type="region of interest" description="Disordered" evidence="1">
    <location>
        <begin position="1041"/>
        <end position="1063"/>
    </location>
</feature>
<feature type="compositionally biased region" description="Basic and acidic residues" evidence="1">
    <location>
        <begin position="391"/>
        <end position="408"/>
    </location>
</feature>
<dbReference type="AlphaFoldDB" id="A0A8A3P570"/>
<feature type="region of interest" description="Disordered" evidence="1">
    <location>
        <begin position="915"/>
        <end position="1000"/>
    </location>
</feature>
<gene>
    <name evidence="2" type="ORF">DSL72_000090</name>
</gene>
<dbReference type="EMBL" id="CP063406">
    <property type="protein sequence ID" value="QSZ30536.1"/>
    <property type="molecule type" value="Genomic_DNA"/>
</dbReference>
<feature type="region of interest" description="Disordered" evidence="1">
    <location>
        <begin position="472"/>
        <end position="497"/>
    </location>
</feature>
<feature type="region of interest" description="Disordered" evidence="1">
    <location>
        <begin position="53"/>
        <end position="158"/>
    </location>
</feature>
<feature type="compositionally biased region" description="Polar residues" evidence="1">
    <location>
        <begin position="952"/>
        <end position="962"/>
    </location>
</feature>